<gene>
    <name evidence="1" type="ORF">RT717_11745</name>
</gene>
<organism evidence="1 2">
    <name type="scientific">Imperialibacter roseus</name>
    <dbReference type="NCBI Taxonomy" id="1324217"/>
    <lineage>
        <taxon>Bacteria</taxon>
        <taxon>Pseudomonadati</taxon>
        <taxon>Bacteroidota</taxon>
        <taxon>Cytophagia</taxon>
        <taxon>Cytophagales</taxon>
        <taxon>Flammeovirgaceae</taxon>
        <taxon>Imperialibacter</taxon>
    </lineage>
</organism>
<dbReference type="RefSeq" id="WP_317491931.1">
    <property type="nucleotide sequence ID" value="NZ_CP136051.1"/>
</dbReference>
<keyword evidence="2" id="KW-1185">Reference proteome</keyword>
<evidence type="ECO:0000313" key="1">
    <source>
        <dbReference type="EMBL" id="WOK09311.1"/>
    </source>
</evidence>
<evidence type="ECO:0000313" key="2">
    <source>
        <dbReference type="Proteomes" id="UP001302349"/>
    </source>
</evidence>
<dbReference type="Proteomes" id="UP001302349">
    <property type="component" value="Chromosome"/>
</dbReference>
<reference evidence="1 2" key="1">
    <citation type="journal article" date="2023" name="Microbiol. Resour. Announc.">
        <title>Complete Genome Sequence of Imperialibacter roseus strain P4T.</title>
        <authorList>
            <person name="Tizabi D.R."/>
            <person name="Bachvaroff T."/>
            <person name="Hill R.T."/>
        </authorList>
    </citation>
    <scope>NUCLEOTIDE SEQUENCE [LARGE SCALE GENOMIC DNA]</scope>
    <source>
        <strain evidence="1 2">P4T</strain>
    </source>
</reference>
<proteinExistence type="predicted"/>
<protein>
    <submittedName>
        <fullName evidence="1">Uncharacterized protein</fullName>
    </submittedName>
</protein>
<name>A0ABZ0IXE9_9BACT</name>
<accession>A0ABZ0IXE9</accession>
<dbReference type="EMBL" id="CP136051">
    <property type="protein sequence ID" value="WOK09311.1"/>
    <property type="molecule type" value="Genomic_DNA"/>
</dbReference>
<sequence length="176" mass="20745">MKRLLAIFLLLCISAPFWLNYSIFYWSRMNIQADVIERIFEGLGESEQTVLKLSKQEAEKELVWEHSKEFRYKGQFYDIISVQELPDSVYYTCYWDKEETFITDVFEGILFEELTHDFQDDNAASHLVQVIKTPYKLDQFSWSALGQLRQPGKYEPIHLFYSSKYASTPSPPPKSV</sequence>